<evidence type="ECO:0000313" key="2">
    <source>
        <dbReference type="Proteomes" id="UP000821853"/>
    </source>
</evidence>
<evidence type="ECO:0000313" key="1">
    <source>
        <dbReference type="EMBL" id="KAH9379094.1"/>
    </source>
</evidence>
<dbReference type="AlphaFoldDB" id="A0A9J6GL04"/>
<dbReference type="EMBL" id="JABSTR010000009">
    <property type="protein sequence ID" value="KAH9379094.1"/>
    <property type="molecule type" value="Genomic_DNA"/>
</dbReference>
<sequence>MQAVKADFRSAEKGPQKIWNKAVTLCEDAGLTTLEASGKKAGKLSLQPFFTAKTHVECIPFCLIITEHGTWKRHIGRFLQNSLALMPIEDPFLVRSAMEV</sequence>
<reference evidence="1 2" key="1">
    <citation type="journal article" date="2020" name="Cell">
        <title>Large-Scale Comparative Analyses of Tick Genomes Elucidate Their Genetic Diversity and Vector Capacities.</title>
        <authorList>
            <consortium name="Tick Genome and Microbiome Consortium (TIGMIC)"/>
            <person name="Jia N."/>
            <person name="Wang J."/>
            <person name="Shi W."/>
            <person name="Du L."/>
            <person name="Sun Y."/>
            <person name="Zhan W."/>
            <person name="Jiang J.F."/>
            <person name="Wang Q."/>
            <person name="Zhang B."/>
            <person name="Ji P."/>
            <person name="Bell-Sakyi L."/>
            <person name="Cui X.M."/>
            <person name="Yuan T.T."/>
            <person name="Jiang B.G."/>
            <person name="Yang W.F."/>
            <person name="Lam T.T."/>
            <person name="Chang Q.C."/>
            <person name="Ding S.J."/>
            <person name="Wang X.J."/>
            <person name="Zhu J.G."/>
            <person name="Ruan X.D."/>
            <person name="Zhao L."/>
            <person name="Wei J.T."/>
            <person name="Ye R.Z."/>
            <person name="Que T.C."/>
            <person name="Du C.H."/>
            <person name="Zhou Y.H."/>
            <person name="Cheng J.X."/>
            <person name="Dai P.F."/>
            <person name="Guo W.B."/>
            <person name="Han X.H."/>
            <person name="Huang E.J."/>
            <person name="Li L.F."/>
            <person name="Wei W."/>
            <person name="Gao Y.C."/>
            <person name="Liu J.Z."/>
            <person name="Shao H.Z."/>
            <person name="Wang X."/>
            <person name="Wang C.C."/>
            <person name="Yang T.C."/>
            <person name="Huo Q.B."/>
            <person name="Li W."/>
            <person name="Chen H.Y."/>
            <person name="Chen S.E."/>
            <person name="Zhou L.G."/>
            <person name="Ni X.B."/>
            <person name="Tian J.H."/>
            <person name="Sheng Y."/>
            <person name="Liu T."/>
            <person name="Pan Y.S."/>
            <person name="Xia L.Y."/>
            <person name="Li J."/>
            <person name="Zhao F."/>
            <person name="Cao W.C."/>
        </authorList>
    </citation>
    <scope>NUCLEOTIDE SEQUENCE [LARGE SCALE GENOMIC DNA]</scope>
    <source>
        <strain evidence="1">HaeL-2018</strain>
    </source>
</reference>
<dbReference type="Proteomes" id="UP000821853">
    <property type="component" value="Unassembled WGS sequence"/>
</dbReference>
<keyword evidence="2" id="KW-1185">Reference proteome</keyword>
<name>A0A9J6GL04_HAELO</name>
<comment type="caution">
    <text evidence="1">The sequence shown here is derived from an EMBL/GenBank/DDBJ whole genome shotgun (WGS) entry which is preliminary data.</text>
</comment>
<gene>
    <name evidence="1" type="ORF">HPB48_005437</name>
</gene>
<organism evidence="1 2">
    <name type="scientific">Haemaphysalis longicornis</name>
    <name type="common">Bush tick</name>
    <dbReference type="NCBI Taxonomy" id="44386"/>
    <lineage>
        <taxon>Eukaryota</taxon>
        <taxon>Metazoa</taxon>
        <taxon>Ecdysozoa</taxon>
        <taxon>Arthropoda</taxon>
        <taxon>Chelicerata</taxon>
        <taxon>Arachnida</taxon>
        <taxon>Acari</taxon>
        <taxon>Parasitiformes</taxon>
        <taxon>Ixodida</taxon>
        <taxon>Ixodoidea</taxon>
        <taxon>Ixodidae</taxon>
        <taxon>Haemaphysalinae</taxon>
        <taxon>Haemaphysalis</taxon>
    </lineage>
</organism>
<dbReference type="VEuPathDB" id="VectorBase:HLOH_055625"/>
<proteinExistence type="predicted"/>
<protein>
    <submittedName>
        <fullName evidence="1">Uncharacterized protein</fullName>
    </submittedName>
</protein>
<accession>A0A9J6GL04</accession>